<dbReference type="InterPro" id="IPR038213">
    <property type="entry name" value="IFI6/IFI27-like_sf"/>
</dbReference>
<evidence type="ECO:0000256" key="2">
    <source>
        <dbReference type="ARBA" id="ARBA00007262"/>
    </source>
</evidence>
<evidence type="ECO:0000256" key="5">
    <source>
        <dbReference type="ARBA" id="ARBA00023136"/>
    </source>
</evidence>
<organism evidence="7 8">
    <name type="scientific">Acrasis kona</name>
    <dbReference type="NCBI Taxonomy" id="1008807"/>
    <lineage>
        <taxon>Eukaryota</taxon>
        <taxon>Discoba</taxon>
        <taxon>Heterolobosea</taxon>
        <taxon>Tetramitia</taxon>
        <taxon>Eutetramitia</taxon>
        <taxon>Acrasidae</taxon>
        <taxon>Acrasis</taxon>
    </lineage>
</organism>
<evidence type="ECO:0000256" key="4">
    <source>
        <dbReference type="ARBA" id="ARBA00022989"/>
    </source>
</evidence>
<dbReference type="EMBL" id="JAOPGA020001077">
    <property type="protein sequence ID" value="KAL0484852.1"/>
    <property type="molecule type" value="Genomic_DNA"/>
</dbReference>
<dbReference type="PANTHER" id="PTHR16932:SF18">
    <property type="entry name" value="INTERFERON, ALPHA-INDUCIBLE PROTEIN 27-LIKE 2"/>
    <property type="match status" value="1"/>
</dbReference>
<comment type="similarity">
    <text evidence="2">Belongs to the IFI6/IFI27 family.</text>
</comment>
<accession>A0AAW2Z839</accession>
<comment type="caution">
    <text evidence="7">The sequence shown here is derived from an EMBL/GenBank/DDBJ whole genome shotgun (WGS) entry which is preliminary data.</text>
</comment>
<dbReference type="PANTHER" id="PTHR16932">
    <property type="entry name" value="INTERFERON ALPHA-INDUCIBLE PROTEIN 27"/>
    <property type="match status" value="1"/>
</dbReference>
<evidence type="ECO:0000313" key="8">
    <source>
        <dbReference type="Proteomes" id="UP001431209"/>
    </source>
</evidence>
<dbReference type="AlphaFoldDB" id="A0AAW2Z839"/>
<keyword evidence="8" id="KW-1185">Reference proteome</keyword>
<keyword evidence="3 6" id="KW-0812">Transmembrane</keyword>
<dbReference type="GO" id="GO:0031966">
    <property type="term" value="C:mitochondrial membrane"/>
    <property type="evidence" value="ECO:0007669"/>
    <property type="project" value="TreeGrafter"/>
</dbReference>
<dbReference type="Proteomes" id="UP001431209">
    <property type="component" value="Unassembled WGS sequence"/>
</dbReference>
<gene>
    <name evidence="7" type="ORF">AKO1_003572</name>
</gene>
<keyword evidence="4 6" id="KW-1133">Transmembrane helix</keyword>
<sequence length="298" mass="32562">MTDPVSNSEVGWGKVADSVKAGSYLVKNGALYVWNSAPKVDVETCKNISSKIAEDAWSYIPSKDTILQKIPTHSQFIEQATSIPKQAVAGATKLGAYCIHTIKDTTPSVLSSIQNSTQNAKDLCIYVYRTTPDTLSNAYYTSKNYASKLKNKEVERYKNSPYKYLYWVGGAACAVTVYYFVLPYALTGLGFTQDGIAKKSIGSYMMSKHGAYTTSGSLVSNLQSIGAKSATYLTTFKLIKGGLASIGAYQFFKTDKDEENVSVGCHEPIIADKKVLDSIKTYGGWYHKKITEPVPSSI</sequence>
<evidence type="ECO:0000256" key="1">
    <source>
        <dbReference type="ARBA" id="ARBA00004141"/>
    </source>
</evidence>
<keyword evidence="5 6" id="KW-0472">Membrane</keyword>
<dbReference type="InterPro" id="IPR009311">
    <property type="entry name" value="IFI6/IFI27-like"/>
</dbReference>
<reference evidence="7 8" key="1">
    <citation type="submission" date="2024-03" db="EMBL/GenBank/DDBJ databases">
        <title>The Acrasis kona genome and developmental transcriptomes reveal deep origins of eukaryotic multicellular pathways.</title>
        <authorList>
            <person name="Sheikh S."/>
            <person name="Fu C.-J."/>
            <person name="Brown M.W."/>
            <person name="Baldauf S.L."/>
        </authorList>
    </citation>
    <scope>NUCLEOTIDE SEQUENCE [LARGE SCALE GENOMIC DNA]</scope>
    <source>
        <strain evidence="7 8">ATCC MYA-3509</strain>
    </source>
</reference>
<name>A0AAW2Z839_9EUKA</name>
<evidence type="ECO:0000256" key="6">
    <source>
        <dbReference type="SAM" id="Phobius"/>
    </source>
</evidence>
<evidence type="ECO:0000256" key="3">
    <source>
        <dbReference type="ARBA" id="ARBA00022692"/>
    </source>
</evidence>
<feature type="transmembrane region" description="Helical" evidence="6">
    <location>
        <begin position="164"/>
        <end position="186"/>
    </location>
</feature>
<dbReference type="Pfam" id="PF06140">
    <property type="entry name" value="Ifi-6-16"/>
    <property type="match status" value="1"/>
</dbReference>
<proteinExistence type="inferred from homology"/>
<protein>
    <submittedName>
        <fullName evidence="7">IFI27</fullName>
    </submittedName>
</protein>
<comment type="subcellular location">
    <subcellularLocation>
        <location evidence="1">Membrane</location>
        <topology evidence="1">Multi-pass membrane protein</topology>
    </subcellularLocation>
</comment>
<evidence type="ECO:0000313" key="7">
    <source>
        <dbReference type="EMBL" id="KAL0484852.1"/>
    </source>
</evidence>
<dbReference type="Gene3D" id="6.10.110.10">
    <property type="match status" value="1"/>
</dbReference>